<proteinExistence type="inferred from homology"/>
<comment type="similarity">
    <text evidence="1 6">Belongs to the MinC family.</text>
</comment>
<dbReference type="HAMAP" id="MF_00267">
    <property type="entry name" value="MinC"/>
    <property type="match status" value="1"/>
</dbReference>
<dbReference type="Pfam" id="PF03775">
    <property type="entry name" value="MinC_C"/>
    <property type="match status" value="1"/>
</dbReference>
<keyword evidence="3 6" id="KW-0717">Septation</keyword>
<accession>A0ABR5AKX8</accession>
<comment type="function">
    <text evidence="6">Cell division inhibitor that blocks the formation of polar Z ring septums. Rapidly oscillates between the poles of the cell to destabilize FtsZ filaments that have formed before they mature into polar Z rings. Prevents FtsZ polymerization.</text>
</comment>
<evidence type="ECO:0000259" key="7">
    <source>
        <dbReference type="Pfam" id="PF03775"/>
    </source>
</evidence>
<dbReference type="RefSeq" id="WP_041047314.1">
    <property type="nucleotide sequence ID" value="NZ_JXAK01000013.1"/>
</dbReference>
<dbReference type="Pfam" id="PF22642">
    <property type="entry name" value="MinC_N_1"/>
    <property type="match status" value="1"/>
</dbReference>
<evidence type="ECO:0000256" key="2">
    <source>
        <dbReference type="ARBA" id="ARBA00022618"/>
    </source>
</evidence>
<gene>
    <name evidence="6" type="primary">minC</name>
    <name evidence="9" type="ORF">SD70_09345</name>
</gene>
<evidence type="ECO:0000259" key="8">
    <source>
        <dbReference type="Pfam" id="PF22642"/>
    </source>
</evidence>
<dbReference type="InterPro" id="IPR055219">
    <property type="entry name" value="MinC_N_1"/>
</dbReference>
<protein>
    <recommendedName>
        <fullName evidence="6">Probable septum site-determining protein MinC</fullName>
    </recommendedName>
</protein>
<dbReference type="Gene3D" id="2.160.20.70">
    <property type="match status" value="1"/>
</dbReference>
<evidence type="ECO:0000256" key="5">
    <source>
        <dbReference type="ARBA" id="ARBA00046874"/>
    </source>
</evidence>
<dbReference type="EMBL" id="JXAK01000013">
    <property type="protein sequence ID" value="KIL41022.1"/>
    <property type="molecule type" value="Genomic_DNA"/>
</dbReference>
<evidence type="ECO:0000256" key="6">
    <source>
        <dbReference type="HAMAP-Rule" id="MF_00267"/>
    </source>
</evidence>
<organism evidence="9 10">
    <name type="scientific">Gordoniibacillus kamchatkensis</name>
    <dbReference type="NCBI Taxonomy" id="1590651"/>
    <lineage>
        <taxon>Bacteria</taxon>
        <taxon>Bacillati</taxon>
        <taxon>Bacillota</taxon>
        <taxon>Bacilli</taxon>
        <taxon>Bacillales</taxon>
        <taxon>Paenibacillaceae</taxon>
        <taxon>Gordoniibacillus</taxon>
    </lineage>
</organism>
<keyword evidence="10" id="KW-1185">Reference proteome</keyword>
<dbReference type="InterPro" id="IPR013033">
    <property type="entry name" value="MinC"/>
</dbReference>
<keyword evidence="2 6" id="KW-0132">Cell division</keyword>
<dbReference type="InterPro" id="IPR016098">
    <property type="entry name" value="CAP/MinC_C"/>
</dbReference>
<name>A0ABR5AKX8_9BACL</name>
<dbReference type="Proteomes" id="UP000031967">
    <property type="component" value="Unassembled WGS sequence"/>
</dbReference>
<evidence type="ECO:0000313" key="9">
    <source>
        <dbReference type="EMBL" id="KIL41022.1"/>
    </source>
</evidence>
<keyword evidence="4 6" id="KW-0131">Cell cycle</keyword>
<dbReference type="Gene3D" id="3.30.160.540">
    <property type="match status" value="1"/>
</dbReference>
<dbReference type="InterPro" id="IPR036145">
    <property type="entry name" value="MinC_C_sf"/>
</dbReference>
<reference evidence="9 10" key="1">
    <citation type="submission" date="2014-12" db="EMBL/GenBank/DDBJ databases">
        <title>Draft genome sequence of Paenibacillus kamchatkensis strain B-2647.</title>
        <authorList>
            <person name="Karlyshev A.V."/>
            <person name="Kudryashova E.B."/>
        </authorList>
    </citation>
    <scope>NUCLEOTIDE SEQUENCE [LARGE SCALE GENOMIC DNA]</scope>
    <source>
        <strain evidence="9 10">VKM B-2647</strain>
    </source>
</reference>
<feature type="domain" description="Septum formation inhibitor MinC C-terminal" evidence="7">
    <location>
        <begin position="105"/>
        <end position="203"/>
    </location>
</feature>
<evidence type="ECO:0000256" key="4">
    <source>
        <dbReference type="ARBA" id="ARBA00023306"/>
    </source>
</evidence>
<evidence type="ECO:0000256" key="1">
    <source>
        <dbReference type="ARBA" id="ARBA00006291"/>
    </source>
</evidence>
<comment type="subunit">
    <text evidence="5 6">Interacts with MinD and FtsZ.</text>
</comment>
<comment type="caution">
    <text evidence="9">The sequence shown here is derived from an EMBL/GenBank/DDBJ whole genome shotgun (WGS) entry which is preliminary data.</text>
</comment>
<sequence>MTADKHHVTIKGIKDGLVFRLDDSCSWEELLEELQHKLEKTHQQILTGPIIHVHVKLGKRAVSEEEKGRIRAIIGTRGNLLIQSIESETGSETEDDRTRQPLKLVKGIVRSGQVLRHNGHLLFLGDVNPGGTIECTGSIYVLGALRGMAHAGSEGDEEAVIAASYLRPTQLRIAGIISRPPDEWGIDEAYMEFAYIQEGRMEIDKLQHLARIRPDSAIAKPLTS</sequence>
<dbReference type="InterPro" id="IPR005526">
    <property type="entry name" value="Septum_form_inhib_MinC_C"/>
</dbReference>
<feature type="domain" description="Septum site-determining protein MinC N-terminal" evidence="8">
    <location>
        <begin position="8"/>
        <end position="85"/>
    </location>
</feature>
<dbReference type="PANTHER" id="PTHR34108:SF1">
    <property type="entry name" value="SEPTUM SITE-DETERMINING PROTEIN MINC"/>
    <property type="match status" value="1"/>
</dbReference>
<evidence type="ECO:0000313" key="10">
    <source>
        <dbReference type="Proteomes" id="UP000031967"/>
    </source>
</evidence>
<dbReference type="SUPFAM" id="SSF63848">
    <property type="entry name" value="Cell-division inhibitor MinC, C-terminal domain"/>
    <property type="match status" value="1"/>
</dbReference>
<evidence type="ECO:0000256" key="3">
    <source>
        <dbReference type="ARBA" id="ARBA00023210"/>
    </source>
</evidence>
<dbReference type="PANTHER" id="PTHR34108">
    <property type="entry name" value="SEPTUM SITE-DETERMINING PROTEIN MINC"/>
    <property type="match status" value="1"/>
</dbReference>